<feature type="region of interest" description="Disordered" evidence="10">
    <location>
        <begin position="823"/>
        <end position="858"/>
    </location>
</feature>
<keyword evidence="11" id="KW-0472">Membrane</keyword>
<keyword evidence="15" id="KW-1185">Reference proteome</keyword>
<dbReference type="InterPro" id="IPR001650">
    <property type="entry name" value="Helicase_C-like"/>
</dbReference>
<keyword evidence="7 9" id="KW-0067">ATP-binding</keyword>
<feature type="compositionally biased region" description="Acidic residues" evidence="10">
    <location>
        <begin position="33"/>
        <end position="44"/>
    </location>
</feature>
<evidence type="ECO:0000256" key="7">
    <source>
        <dbReference type="ARBA" id="ARBA00022840"/>
    </source>
</evidence>
<comment type="function">
    <text evidence="9">RNA helicase.</text>
</comment>
<sequence length="1599" mass="174336">MSSSNEKLTDHQQKQGQASPGKTSTEDLPYAPEEVDYNDEKDPMDEEYGHAAEKRKRFYKTKRFWIRCALITVVTLAIFIPLLLIVILPKLVQSIVNHSTMSMTQLNMTDATETNVKVSLTGGIANAGIFPATIDFPEPILVQWEGKTLGKMHMSSVSASGGKADIVDSTTFTIVDKEAFSTFAKAMLSIEDFTWTLTSTVEVRAVGRTIKDIKLEKTLRMLGMNGFNKVTIDSFTMPGDAPNNTGAYVRLVTSMNNPSPIGMTLGTMVLDMFYSGTYLGQVTAKNAVLIGGSPSPLVLEGILFRQTNQTDLDNISVLMSNFLAGKVTMTSAKGVSVKPDGVNAISWLSNGLMALTLNVPLQSPVPLNVIRDIKINDMGMIFNQTSPFVPIASSNLVTAGFKLPFNITVGMQNVSNTMSIVYKGKTLGDIDAAVWNPAQSDIGAGLIVFSLPPSPLAIKEDAKEDFQQFVADLTVMEEQTFAVVGLASAISTTPVGTVKLTGIPFNSNVTMKGLNFNSINAAVTDVVVAGGTAEMITMNQNVALPNPSMLSVTGGSVLLTVFDEVTDQYLGELSIPNLKVAPGPNPTATQFLFHPKNETLRDEFLSLYLTGAVFPLKVVGSEDSTQVGELKKAMSLVKIASTAPGMMPPPKLVTSGVANSNLGTLLGNRQSTTTVNMINPLATDLFITGQVTQVKWRGNFFGEINAKYEQLVPANGAAATPSLVLQHPTGVEFGLFLTSQFVTTYPMIALAGAMVPFDLDVLMTVRVGGPNGYPATIHYVQQQEILTKMSLFAPTGDAPVTRLSKPKGGRWKDRVKVVKSVKRKIQVASRPAPSQSQQSKEVDHTPARSTQAQPSDNYDDFMEAGVSKEAKVMHGKSQVQSSIFSPDTEIIPKVKTISRPVGKPSNAPLNTSTFTGIGLDEDLVKHMEGKLRVSQPTIIQQKAIPVLLGPTRKVGDDIPKTDTDVIIQAETGSGKTLTYLLPIVNRLIESETSPALDLESKRAIGTLAIIMTPTRELAKQILQVLETLLSMPASSVTGKKRSHWIVPGIVIGGDKKKSEKARLRKGVNILVGTPGRLLDHLQNTQSFNVQSLRWLVLDEADRLLELGFEESMTAILKILDARVKIAASVTSGNDTTKVWPQKRQTVLCSATLSDEVQRLAGTSLVDPIYISAKKDVASTKGEIPSSELTIKDEKQQFSTPQQLKQLYVIAQAKLRLVTLTAMLKSAFAPKGLNTKAPKVVVFLSSCDSVDFHHGIFANAGKETKKEVSQDGYFGQSFNDEDEDDEKKDEIPDFVSASNRIDARAITDEMYKAKRETERANARKARAQLSLKGAILPDVPLFRLHGNLAQNLRTDTYFEFCKAPSGVLFATDVAARGLDLPDVSHIIQYDPPSDLKDYVHRVGRTARLGRDGEAVLFLLPSEVKYLELLTAQGLPNQEVSVTSILMKLAPPKSTEYQQPATDIQNSFERYNLHTPENMASARGAFWAFVKSYATHPSAEKHIFHIKNLHLGHIAKSFALREAPSDIPQPKKKKGKNGLRPGGREEEDETRANRKSQKEREKEERAKPKIVLKRKNDMSEFAVGDYKSLVGPMLKRKKSKK</sequence>
<dbReference type="SMART" id="SM00487">
    <property type="entry name" value="DEXDc"/>
    <property type="match status" value="1"/>
</dbReference>
<comment type="similarity">
    <text evidence="9">Belongs to the DEAD box helicase family.</text>
</comment>
<evidence type="ECO:0000256" key="1">
    <source>
        <dbReference type="ARBA" id="ARBA00004604"/>
    </source>
</evidence>
<evidence type="ECO:0000256" key="3">
    <source>
        <dbReference type="ARBA" id="ARBA00022552"/>
    </source>
</evidence>
<comment type="subcellular location">
    <subcellularLocation>
        <location evidence="1">Nucleus</location>
        <location evidence="1">Nucleolus</location>
    </subcellularLocation>
</comment>
<keyword evidence="5 9" id="KW-0378">Hydrolase</keyword>
<dbReference type="PROSITE" id="PS51194">
    <property type="entry name" value="HELICASE_CTER"/>
    <property type="match status" value="1"/>
</dbReference>
<feature type="domain" description="Helicase ATP-binding" evidence="12">
    <location>
        <begin position="956"/>
        <end position="1170"/>
    </location>
</feature>
<dbReference type="CDD" id="cd18787">
    <property type="entry name" value="SF2_C_DEAD"/>
    <property type="match status" value="1"/>
</dbReference>
<feature type="region of interest" description="Disordered" evidence="10">
    <location>
        <begin position="1519"/>
        <end position="1572"/>
    </location>
</feature>
<dbReference type="GO" id="GO:0003723">
    <property type="term" value="F:RNA binding"/>
    <property type="evidence" value="ECO:0007669"/>
    <property type="project" value="UniProtKB-UniRule"/>
</dbReference>
<feature type="compositionally biased region" description="Polar residues" evidence="10">
    <location>
        <begin position="14"/>
        <end position="23"/>
    </location>
</feature>
<dbReference type="SMART" id="SM01178">
    <property type="entry name" value="DUF4217"/>
    <property type="match status" value="1"/>
</dbReference>
<comment type="caution">
    <text evidence="14">The sequence shown here is derived from an EMBL/GenBank/DDBJ whole genome shotgun (WGS) entry which is preliminary data.</text>
</comment>
<feature type="domain" description="Helicase C-terminal" evidence="13">
    <location>
        <begin position="1272"/>
        <end position="1448"/>
    </location>
</feature>
<keyword evidence="11" id="KW-0812">Transmembrane</keyword>
<evidence type="ECO:0000256" key="10">
    <source>
        <dbReference type="SAM" id="MobiDB-lite"/>
    </source>
</evidence>
<evidence type="ECO:0000256" key="2">
    <source>
        <dbReference type="ARBA" id="ARBA00022517"/>
    </source>
</evidence>
<feature type="region of interest" description="Disordered" evidence="10">
    <location>
        <begin position="1267"/>
        <end position="1288"/>
    </location>
</feature>
<dbReference type="Proteomes" id="UP000696485">
    <property type="component" value="Unassembled WGS sequence"/>
</dbReference>
<evidence type="ECO:0000313" key="14">
    <source>
        <dbReference type="EMBL" id="KAF9332811.1"/>
    </source>
</evidence>
<evidence type="ECO:0000256" key="6">
    <source>
        <dbReference type="ARBA" id="ARBA00022806"/>
    </source>
</evidence>
<proteinExistence type="inferred from homology"/>
<keyword evidence="3" id="KW-0698">rRNA processing</keyword>
<keyword evidence="4 9" id="KW-0547">Nucleotide-binding</keyword>
<dbReference type="Pfam" id="PF00270">
    <property type="entry name" value="DEAD"/>
    <property type="match status" value="1"/>
</dbReference>
<dbReference type="GO" id="GO:0003724">
    <property type="term" value="F:RNA helicase activity"/>
    <property type="evidence" value="ECO:0007669"/>
    <property type="project" value="UniProtKB-EC"/>
</dbReference>
<dbReference type="InterPro" id="IPR022185">
    <property type="entry name" value="DUF3712"/>
</dbReference>
<dbReference type="Pfam" id="PF13959">
    <property type="entry name" value="CTE_SPB4"/>
    <property type="match status" value="1"/>
</dbReference>
<name>A0A9P5VMS6_9FUNG</name>
<dbReference type="InterPro" id="IPR025313">
    <property type="entry name" value="SPB4-like_CTE"/>
</dbReference>
<keyword evidence="8 9" id="KW-0694">RNA-binding</keyword>
<keyword evidence="2" id="KW-0690">Ribosome biogenesis</keyword>
<dbReference type="EMBL" id="JAAAUY010000238">
    <property type="protein sequence ID" value="KAF9332811.1"/>
    <property type="molecule type" value="Genomic_DNA"/>
</dbReference>
<comment type="domain">
    <text evidence="9">The Q motif is unique to and characteristic of the DEAD box family of RNA helicases and controls ATP binding and hydrolysis.</text>
</comment>
<evidence type="ECO:0000256" key="5">
    <source>
        <dbReference type="ARBA" id="ARBA00022801"/>
    </source>
</evidence>
<reference evidence="14" key="1">
    <citation type="journal article" date="2020" name="Fungal Divers.">
        <title>Resolving the Mortierellaceae phylogeny through synthesis of multi-gene phylogenetics and phylogenomics.</title>
        <authorList>
            <person name="Vandepol N."/>
            <person name="Liber J."/>
            <person name="Desiro A."/>
            <person name="Na H."/>
            <person name="Kennedy M."/>
            <person name="Barry K."/>
            <person name="Grigoriev I.V."/>
            <person name="Miller A.N."/>
            <person name="O'Donnell K."/>
            <person name="Stajich J.E."/>
            <person name="Bonito G."/>
        </authorList>
    </citation>
    <scope>NUCLEOTIDE SEQUENCE</scope>
    <source>
        <strain evidence="14">NVP1</strain>
    </source>
</reference>
<dbReference type="SUPFAM" id="SSF52540">
    <property type="entry name" value="P-loop containing nucleoside triphosphate hydrolases"/>
    <property type="match status" value="1"/>
</dbReference>
<accession>A0A9P5VMS6</accession>
<evidence type="ECO:0000313" key="15">
    <source>
        <dbReference type="Proteomes" id="UP000696485"/>
    </source>
</evidence>
<protein>
    <recommendedName>
        <fullName evidence="9">ATP-dependent RNA helicase</fullName>
        <ecNumber evidence="9">3.6.4.13</ecNumber>
    </recommendedName>
</protein>
<organism evidence="14 15">
    <name type="scientific">Podila minutissima</name>
    <dbReference type="NCBI Taxonomy" id="64525"/>
    <lineage>
        <taxon>Eukaryota</taxon>
        <taxon>Fungi</taxon>
        <taxon>Fungi incertae sedis</taxon>
        <taxon>Mucoromycota</taxon>
        <taxon>Mortierellomycotina</taxon>
        <taxon>Mortierellomycetes</taxon>
        <taxon>Mortierellales</taxon>
        <taxon>Mortierellaceae</taxon>
        <taxon>Podila</taxon>
    </lineage>
</organism>
<dbReference type="Pfam" id="PF12505">
    <property type="entry name" value="DUF3712"/>
    <property type="match status" value="2"/>
</dbReference>
<evidence type="ECO:0000256" key="4">
    <source>
        <dbReference type="ARBA" id="ARBA00022741"/>
    </source>
</evidence>
<dbReference type="GO" id="GO:0005730">
    <property type="term" value="C:nucleolus"/>
    <property type="evidence" value="ECO:0007669"/>
    <property type="project" value="UniProtKB-SubCell"/>
</dbReference>
<dbReference type="PROSITE" id="PS00039">
    <property type="entry name" value="DEAD_ATP_HELICASE"/>
    <property type="match status" value="1"/>
</dbReference>
<dbReference type="InterPro" id="IPR014001">
    <property type="entry name" value="Helicase_ATP-bd"/>
</dbReference>
<dbReference type="GO" id="GO:0006364">
    <property type="term" value="P:rRNA processing"/>
    <property type="evidence" value="ECO:0007669"/>
    <property type="project" value="UniProtKB-KW"/>
</dbReference>
<evidence type="ECO:0000259" key="13">
    <source>
        <dbReference type="PROSITE" id="PS51194"/>
    </source>
</evidence>
<evidence type="ECO:0000256" key="9">
    <source>
        <dbReference type="RuleBase" id="RU365068"/>
    </source>
</evidence>
<feature type="compositionally biased region" description="Basic and acidic residues" evidence="10">
    <location>
        <begin position="1548"/>
        <end position="1565"/>
    </location>
</feature>
<dbReference type="CDD" id="cd17949">
    <property type="entry name" value="DEADc_DDX31"/>
    <property type="match status" value="1"/>
</dbReference>
<feature type="transmembrane region" description="Helical" evidence="11">
    <location>
        <begin position="64"/>
        <end position="88"/>
    </location>
</feature>
<dbReference type="GO" id="GO:0005524">
    <property type="term" value="F:ATP binding"/>
    <property type="evidence" value="ECO:0007669"/>
    <property type="project" value="UniProtKB-UniRule"/>
</dbReference>
<dbReference type="PANTHER" id="PTHR24031">
    <property type="entry name" value="RNA HELICASE"/>
    <property type="match status" value="1"/>
</dbReference>
<dbReference type="GO" id="GO:0016787">
    <property type="term" value="F:hydrolase activity"/>
    <property type="evidence" value="ECO:0007669"/>
    <property type="project" value="UniProtKB-KW"/>
</dbReference>
<dbReference type="InterPro" id="IPR011545">
    <property type="entry name" value="DEAD/DEAH_box_helicase_dom"/>
</dbReference>
<dbReference type="InterPro" id="IPR000629">
    <property type="entry name" value="RNA-helicase_DEAD-box_CS"/>
</dbReference>
<dbReference type="Pfam" id="PF00271">
    <property type="entry name" value="Helicase_C"/>
    <property type="match status" value="1"/>
</dbReference>
<keyword evidence="11" id="KW-1133">Transmembrane helix</keyword>
<dbReference type="EC" id="3.6.4.13" evidence="9"/>
<keyword evidence="6 9" id="KW-0347">Helicase</keyword>
<dbReference type="SMART" id="SM00490">
    <property type="entry name" value="HELICc"/>
    <property type="match status" value="1"/>
</dbReference>
<feature type="compositionally biased region" description="Polar residues" evidence="10">
    <location>
        <begin position="847"/>
        <end position="856"/>
    </location>
</feature>
<dbReference type="PROSITE" id="PS51192">
    <property type="entry name" value="HELICASE_ATP_BIND_1"/>
    <property type="match status" value="1"/>
</dbReference>
<feature type="region of interest" description="Disordered" evidence="10">
    <location>
        <begin position="1"/>
        <end position="44"/>
    </location>
</feature>
<comment type="catalytic activity">
    <reaction evidence="9">
        <text>ATP + H2O = ADP + phosphate + H(+)</text>
        <dbReference type="Rhea" id="RHEA:13065"/>
        <dbReference type="ChEBI" id="CHEBI:15377"/>
        <dbReference type="ChEBI" id="CHEBI:15378"/>
        <dbReference type="ChEBI" id="CHEBI:30616"/>
        <dbReference type="ChEBI" id="CHEBI:43474"/>
        <dbReference type="ChEBI" id="CHEBI:456216"/>
        <dbReference type="EC" id="3.6.4.13"/>
    </reaction>
</comment>
<evidence type="ECO:0000259" key="12">
    <source>
        <dbReference type="PROSITE" id="PS51192"/>
    </source>
</evidence>
<dbReference type="Gene3D" id="3.40.50.300">
    <property type="entry name" value="P-loop containing nucleotide triphosphate hydrolases"/>
    <property type="match status" value="2"/>
</dbReference>
<evidence type="ECO:0000256" key="8">
    <source>
        <dbReference type="ARBA" id="ARBA00022884"/>
    </source>
</evidence>
<dbReference type="InterPro" id="IPR027417">
    <property type="entry name" value="P-loop_NTPase"/>
</dbReference>
<gene>
    <name evidence="14" type="primary">DBP7</name>
    <name evidence="14" type="ORF">BG006_004309</name>
</gene>
<evidence type="ECO:0000256" key="11">
    <source>
        <dbReference type="SAM" id="Phobius"/>
    </source>
</evidence>